<feature type="compositionally biased region" description="Basic and acidic residues" evidence="1">
    <location>
        <begin position="84"/>
        <end position="102"/>
    </location>
</feature>
<accession>A0A7I4Y0Q3</accession>
<dbReference type="OrthoDB" id="10476579at2759"/>
<dbReference type="Proteomes" id="UP000025227">
    <property type="component" value="Unplaced"/>
</dbReference>
<evidence type="ECO:0000313" key="3">
    <source>
        <dbReference type="WBParaSite" id="HCON_00033930-00001"/>
    </source>
</evidence>
<dbReference type="WBParaSite" id="HCON_00033930-00001">
    <property type="protein sequence ID" value="HCON_00033930-00001"/>
    <property type="gene ID" value="HCON_00033930"/>
</dbReference>
<protein>
    <submittedName>
        <fullName evidence="3">Reverse transcriptase domain-containing protein</fullName>
    </submittedName>
</protein>
<organism evidence="2 3">
    <name type="scientific">Haemonchus contortus</name>
    <name type="common">Barber pole worm</name>
    <dbReference type="NCBI Taxonomy" id="6289"/>
    <lineage>
        <taxon>Eukaryota</taxon>
        <taxon>Metazoa</taxon>
        <taxon>Ecdysozoa</taxon>
        <taxon>Nematoda</taxon>
        <taxon>Chromadorea</taxon>
        <taxon>Rhabditida</taxon>
        <taxon>Rhabditina</taxon>
        <taxon>Rhabditomorpha</taxon>
        <taxon>Strongyloidea</taxon>
        <taxon>Trichostrongylidae</taxon>
        <taxon>Haemonchus</taxon>
    </lineage>
</organism>
<sequence length="102" mass="11500">MSRWRELVPTSQEQCGLTPERYTANITDAIFITKAVMEKYRAKRGLCFLAVLDLKNAFDGLPRPVSGERDVPGQGDAMEYEAQISDREEPQIEMAGHDGEPR</sequence>
<evidence type="ECO:0000256" key="1">
    <source>
        <dbReference type="SAM" id="MobiDB-lite"/>
    </source>
</evidence>
<feature type="region of interest" description="Disordered" evidence="1">
    <location>
        <begin position="62"/>
        <end position="102"/>
    </location>
</feature>
<reference evidence="3" key="1">
    <citation type="submission" date="2020-12" db="UniProtKB">
        <authorList>
            <consortium name="WormBaseParasite"/>
        </authorList>
    </citation>
    <scope>IDENTIFICATION</scope>
    <source>
        <strain evidence="3">MHco3</strain>
    </source>
</reference>
<proteinExistence type="predicted"/>
<dbReference type="AlphaFoldDB" id="A0A7I4Y0Q3"/>
<name>A0A7I4Y0Q3_HAECO</name>
<evidence type="ECO:0000313" key="2">
    <source>
        <dbReference type="Proteomes" id="UP000025227"/>
    </source>
</evidence>
<keyword evidence="2" id="KW-1185">Reference proteome</keyword>